<keyword evidence="7" id="KW-1015">Disulfide bond</keyword>
<dbReference type="EC" id="3.4.21.10" evidence="2"/>
<evidence type="ECO:0000256" key="5">
    <source>
        <dbReference type="ARBA" id="ARBA00022801"/>
    </source>
</evidence>
<feature type="domain" description="Peptidase S1" evidence="10">
    <location>
        <begin position="43"/>
        <end position="293"/>
    </location>
</feature>
<dbReference type="InParanoid" id="A0A6P5JR92"/>
<dbReference type="PRINTS" id="PR00722">
    <property type="entry name" value="CHYMOTRYPSIN"/>
</dbReference>
<feature type="chain" id="PRO_5027886845" description="Acrosin" evidence="9">
    <location>
        <begin position="24"/>
        <end position="421"/>
    </location>
</feature>
<reference evidence="12" key="1">
    <citation type="submission" date="2025-08" db="UniProtKB">
        <authorList>
            <consortium name="RefSeq"/>
        </authorList>
    </citation>
    <scope>IDENTIFICATION</scope>
    <source>
        <tissue evidence="12">Spleen</tissue>
    </source>
</reference>
<dbReference type="AlphaFoldDB" id="A0A6P5JR92"/>
<dbReference type="InterPro" id="IPR043504">
    <property type="entry name" value="Peptidase_S1_PA_chymotrypsin"/>
</dbReference>
<protein>
    <recommendedName>
        <fullName evidence="3">Acrosin</fullName>
        <ecNumber evidence="2">3.4.21.10</ecNumber>
    </recommendedName>
</protein>
<dbReference type="RefSeq" id="XP_020833821.1">
    <property type="nucleotide sequence ID" value="XM_020978162.1"/>
</dbReference>
<dbReference type="KEGG" id="pcw:110202102"/>
<evidence type="ECO:0000313" key="12">
    <source>
        <dbReference type="RefSeq" id="XP_020833821.1"/>
    </source>
</evidence>
<dbReference type="PROSITE" id="PS00134">
    <property type="entry name" value="TRYPSIN_HIS"/>
    <property type="match status" value="1"/>
</dbReference>
<dbReference type="FunFam" id="2.40.10.10:FF:000003">
    <property type="entry name" value="Transmembrane serine protease 3"/>
    <property type="match status" value="1"/>
</dbReference>
<evidence type="ECO:0000256" key="7">
    <source>
        <dbReference type="ARBA" id="ARBA00023157"/>
    </source>
</evidence>
<proteinExistence type="predicted"/>
<feature type="signal peptide" evidence="9">
    <location>
        <begin position="1"/>
        <end position="23"/>
    </location>
</feature>
<evidence type="ECO:0000259" key="10">
    <source>
        <dbReference type="PROSITE" id="PS50240"/>
    </source>
</evidence>
<comment type="catalytic activity">
    <reaction evidence="1">
        <text>Preferential cleavage: Arg-|-Xaa, Lys-|-Xaa.</text>
        <dbReference type="EC" id="3.4.21.10"/>
    </reaction>
</comment>
<evidence type="ECO:0000256" key="4">
    <source>
        <dbReference type="ARBA" id="ARBA00022670"/>
    </source>
</evidence>
<evidence type="ECO:0000256" key="6">
    <source>
        <dbReference type="ARBA" id="ARBA00022825"/>
    </source>
</evidence>
<dbReference type="PROSITE" id="PS00135">
    <property type="entry name" value="TRYPSIN_SER"/>
    <property type="match status" value="1"/>
</dbReference>
<dbReference type="InterPro" id="IPR001254">
    <property type="entry name" value="Trypsin_dom"/>
</dbReference>
<dbReference type="Gene3D" id="2.40.10.10">
    <property type="entry name" value="Trypsin-like serine proteases"/>
    <property type="match status" value="2"/>
</dbReference>
<dbReference type="InterPro" id="IPR033116">
    <property type="entry name" value="TRYPSIN_SER"/>
</dbReference>
<evidence type="ECO:0000256" key="9">
    <source>
        <dbReference type="SAM" id="SignalP"/>
    </source>
</evidence>
<gene>
    <name evidence="12" type="primary">LOC110202102</name>
</gene>
<dbReference type="SMART" id="SM00020">
    <property type="entry name" value="Tryp_SPc"/>
    <property type="match status" value="1"/>
</dbReference>
<keyword evidence="11" id="KW-1185">Reference proteome</keyword>
<name>A0A6P5JR92_PHACI</name>
<dbReference type="GO" id="GO:0007340">
    <property type="term" value="P:acrosome reaction"/>
    <property type="evidence" value="ECO:0007669"/>
    <property type="project" value="TreeGrafter"/>
</dbReference>
<keyword evidence="6 8" id="KW-0720">Serine protease</keyword>
<keyword evidence="9" id="KW-0732">Signal</keyword>
<evidence type="ECO:0000256" key="2">
    <source>
        <dbReference type="ARBA" id="ARBA00012050"/>
    </source>
</evidence>
<sequence length="421" mass="46955">MMATGMLWQLVLLSLLGTMGADAEVCSGLCGQRPMIKPSGTRIVGGADAPRGSWPWIVSIQKQYWNGRYRYHVCGGSVIAPNWVLTAAHCFETDANNLSVWRLLIGAWDIPLGWTYGPLDYRIQERKVIKIILHERYNKYFQKNDIAVMQMDRPIECGDLARIACLPRRNEVQVLPTENCSIAGWGYKKEGAGVPSKILQEAEVNMIDTKTCNGSRWYYGAVHHDNVCAGYAEGKIDTCQGDSGGPLMCKDSFSGIYTVVGITSWGSGCARAYKPGIYTSTWHFLDWISSKIGQAVTYSQLPSRPTILTPVTPATTTPVRTWSWTTKPWFFLPWWMKLTFRPVWTTRSSSDSLEMWPQNEPWPPGNALPGSPINTAVQPWMSDSGMVKAQVLGPSQALPPPLSFPKHLKLLMDSMKNKKTA</sequence>
<dbReference type="PANTHER" id="PTHR24252:SF8">
    <property type="entry name" value="ACROSIN"/>
    <property type="match status" value="1"/>
</dbReference>
<evidence type="ECO:0000313" key="11">
    <source>
        <dbReference type="Proteomes" id="UP000515140"/>
    </source>
</evidence>
<evidence type="ECO:0000256" key="1">
    <source>
        <dbReference type="ARBA" id="ARBA00001656"/>
    </source>
</evidence>
<dbReference type="InterPro" id="IPR018114">
    <property type="entry name" value="TRYPSIN_HIS"/>
</dbReference>
<accession>A0A6P5JR92</accession>
<dbReference type="InterPro" id="IPR009003">
    <property type="entry name" value="Peptidase_S1_PA"/>
</dbReference>
<dbReference type="PROSITE" id="PS50240">
    <property type="entry name" value="TRYPSIN_DOM"/>
    <property type="match status" value="1"/>
</dbReference>
<dbReference type="GO" id="GO:0006508">
    <property type="term" value="P:proteolysis"/>
    <property type="evidence" value="ECO:0007669"/>
    <property type="project" value="UniProtKB-KW"/>
</dbReference>
<keyword evidence="5 8" id="KW-0378">Hydrolase</keyword>
<dbReference type="FunCoup" id="A0A6P5JR92">
    <property type="interactions" value="90"/>
</dbReference>
<dbReference type="SUPFAM" id="SSF50494">
    <property type="entry name" value="Trypsin-like serine proteases"/>
    <property type="match status" value="1"/>
</dbReference>
<dbReference type="InterPro" id="IPR001314">
    <property type="entry name" value="Peptidase_S1A"/>
</dbReference>
<organism evidence="11 12">
    <name type="scientific">Phascolarctos cinereus</name>
    <name type="common">Koala</name>
    <dbReference type="NCBI Taxonomy" id="38626"/>
    <lineage>
        <taxon>Eukaryota</taxon>
        <taxon>Metazoa</taxon>
        <taxon>Chordata</taxon>
        <taxon>Craniata</taxon>
        <taxon>Vertebrata</taxon>
        <taxon>Euteleostomi</taxon>
        <taxon>Mammalia</taxon>
        <taxon>Metatheria</taxon>
        <taxon>Diprotodontia</taxon>
        <taxon>Phascolarctidae</taxon>
        <taxon>Phascolarctos</taxon>
    </lineage>
</organism>
<dbReference type="Pfam" id="PF00089">
    <property type="entry name" value="Trypsin"/>
    <property type="match status" value="1"/>
</dbReference>
<dbReference type="GO" id="GO:0004252">
    <property type="term" value="F:serine-type endopeptidase activity"/>
    <property type="evidence" value="ECO:0007669"/>
    <property type="project" value="InterPro"/>
</dbReference>
<dbReference type="Proteomes" id="UP000515140">
    <property type="component" value="Unplaced"/>
</dbReference>
<keyword evidence="4 8" id="KW-0645">Protease</keyword>
<dbReference type="PANTHER" id="PTHR24252">
    <property type="entry name" value="ACROSIN-RELATED"/>
    <property type="match status" value="1"/>
</dbReference>
<evidence type="ECO:0000256" key="8">
    <source>
        <dbReference type="RuleBase" id="RU363034"/>
    </source>
</evidence>
<dbReference type="CDD" id="cd00190">
    <property type="entry name" value="Tryp_SPc"/>
    <property type="match status" value="1"/>
</dbReference>
<dbReference type="GeneID" id="110202102"/>
<evidence type="ECO:0000256" key="3">
    <source>
        <dbReference type="ARBA" id="ARBA00017161"/>
    </source>
</evidence>